<dbReference type="InterPro" id="IPR000169">
    <property type="entry name" value="Pept_cys_AS"/>
</dbReference>
<feature type="chain" id="PRO_5040352256" evidence="7">
    <location>
        <begin position="17"/>
        <end position="323"/>
    </location>
</feature>
<keyword evidence="7" id="KW-0732">Signal</keyword>
<keyword evidence="5" id="KW-0865">Zymogen</keyword>
<feature type="domain" description="Cathepsin propeptide inhibitor" evidence="9">
    <location>
        <begin position="23"/>
        <end position="83"/>
    </location>
</feature>
<dbReference type="SMART" id="SM00848">
    <property type="entry name" value="Inhibitor_I29"/>
    <property type="match status" value="1"/>
</dbReference>
<keyword evidence="4" id="KW-0788">Thiol protease</keyword>
<dbReference type="GO" id="GO:0008234">
    <property type="term" value="F:cysteine-type peptidase activity"/>
    <property type="evidence" value="ECO:0007669"/>
    <property type="project" value="UniProtKB-KW"/>
</dbReference>
<dbReference type="PROSITE" id="PS00640">
    <property type="entry name" value="THIOL_PROTEASE_ASN"/>
    <property type="match status" value="1"/>
</dbReference>
<evidence type="ECO:0000256" key="4">
    <source>
        <dbReference type="ARBA" id="ARBA00022807"/>
    </source>
</evidence>
<dbReference type="EMBL" id="CAKOFQ010007240">
    <property type="protein sequence ID" value="CAH1995812.1"/>
    <property type="molecule type" value="Genomic_DNA"/>
</dbReference>
<dbReference type="FunFam" id="3.90.70.10:FF:000006">
    <property type="entry name" value="Cathepsin S"/>
    <property type="match status" value="1"/>
</dbReference>
<comment type="similarity">
    <text evidence="1">Belongs to the peptidase C1 family.</text>
</comment>
<dbReference type="OrthoDB" id="10253408at2759"/>
<keyword evidence="6" id="KW-1015">Disulfide bond</keyword>
<organism evidence="10 11">
    <name type="scientific">Acanthoscelides obtectus</name>
    <name type="common">Bean weevil</name>
    <name type="synonym">Bruchus obtectus</name>
    <dbReference type="NCBI Taxonomy" id="200917"/>
    <lineage>
        <taxon>Eukaryota</taxon>
        <taxon>Metazoa</taxon>
        <taxon>Ecdysozoa</taxon>
        <taxon>Arthropoda</taxon>
        <taxon>Hexapoda</taxon>
        <taxon>Insecta</taxon>
        <taxon>Pterygota</taxon>
        <taxon>Neoptera</taxon>
        <taxon>Endopterygota</taxon>
        <taxon>Coleoptera</taxon>
        <taxon>Polyphaga</taxon>
        <taxon>Cucujiformia</taxon>
        <taxon>Chrysomeloidea</taxon>
        <taxon>Chrysomelidae</taxon>
        <taxon>Bruchinae</taxon>
        <taxon>Bruchini</taxon>
        <taxon>Acanthoscelides</taxon>
    </lineage>
</organism>
<evidence type="ECO:0000256" key="7">
    <source>
        <dbReference type="SAM" id="SignalP"/>
    </source>
</evidence>
<feature type="signal peptide" evidence="7">
    <location>
        <begin position="1"/>
        <end position="16"/>
    </location>
</feature>
<dbReference type="PANTHER" id="PTHR12411">
    <property type="entry name" value="CYSTEINE PROTEASE FAMILY C1-RELATED"/>
    <property type="match status" value="1"/>
</dbReference>
<evidence type="ECO:0000256" key="6">
    <source>
        <dbReference type="ARBA" id="ARBA00023157"/>
    </source>
</evidence>
<dbReference type="AlphaFoldDB" id="A0A9P0PSA2"/>
<accession>A0A9P0PSA2</accession>
<dbReference type="Pfam" id="PF08246">
    <property type="entry name" value="Inhibitor_I29"/>
    <property type="match status" value="1"/>
</dbReference>
<comment type="caution">
    <text evidence="10">The sequence shown here is derived from an EMBL/GenBank/DDBJ whole genome shotgun (WGS) entry which is preliminary data.</text>
</comment>
<evidence type="ECO:0000259" key="9">
    <source>
        <dbReference type="SMART" id="SM00848"/>
    </source>
</evidence>
<dbReference type="PROSITE" id="PS00139">
    <property type="entry name" value="THIOL_PROTEASE_CYS"/>
    <property type="match status" value="1"/>
</dbReference>
<dbReference type="InterPro" id="IPR013201">
    <property type="entry name" value="Prot_inhib_I29"/>
</dbReference>
<evidence type="ECO:0000256" key="1">
    <source>
        <dbReference type="ARBA" id="ARBA00008455"/>
    </source>
</evidence>
<dbReference type="GO" id="GO:0006508">
    <property type="term" value="P:proteolysis"/>
    <property type="evidence" value="ECO:0007669"/>
    <property type="project" value="UniProtKB-KW"/>
</dbReference>
<reference evidence="10" key="1">
    <citation type="submission" date="2022-03" db="EMBL/GenBank/DDBJ databases">
        <authorList>
            <person name="Sayadi A."/>
        </authorList>
    </citation>
    <scope>NUCLEOTIDE SEQUENCE</scope>
</reference>
<evidence type="ECO:0000256" key="3">
    <source>
        <dbReference type="ARBA" id="ARBA00022801"/>
    </source>
</evidence>
<dbReference type="InterPro" id="IPR025660">
    <property type="entry name" value="Pept_his_AS"/>
</dbReference>
<evidence type="ECO:0000256" key="5">
    <source>
        <dbReference type="ARBA" id="ARBA00023145"/>
    </source>
</evidence>
<evidence type="ECO:0000313" key="11">
    <source>
        <dbReference type="Proteomes" id="UP001152888"/>
    </source>
</evidence>
<dbReference type="SMART" id="SM00645">
    <property type="entry name" value="Pept_C1"/>
    <property type="match status" value="1"/>
</dbReference>
<dbReference type="Gene3D" id="3.90.70.10">
    <property type="entry name" value="Cysteine proteinases"/>
    <property type="match status" value="1"/>
</dbReference>
<dbReference type="InterPro" id="IPR000668">
    <property type="entry name" value="Peptidase_C1A_C"/>
</dbReference>
<dbReference type="Pfam" id="PF00112">
    <property type="entry name" value="Peptidase_C1"/>
    <property type="match status" value="1"/>
</dbReference>
<dbReference type="InterPro" id="IPR025661">
    <property type="entry name" value="Pept_asp_AS"/>
</dbReference>
<keyword evidence="3" id="KW-0378">Hydrolase</keyword>
<dbReference type="PROSITE" id="PS00639">
    <property type="entry name" value="THIOL_PROTEASE_HIS"/>
    <property type="match status" value="1"/>
</dbReference>
<protein>
    <submittedName>
        <fullName evidence="10">Uncharacterized protein</fullName>
    </submittedName>
</protein>
<dbReference type="Proteomes" id="UP001152888">
    <property type="component" value="Unassembled WGS sequence"/>
</dbReference>
<dbReference type="InterPro" id="IPR013128">
    <property type="entry name" value="Peptidase_C1A"/>
</dbReference>
<gene>
    <name evidence="10" type="ORF">ACAOBT_LOCUS22861</name>
</gene>
<keyword evidence="2" id="KW-0645">Protease</keyword>
<dbReference type="InterPro" id="IPR038765">
    <property type="entry name" value="Papain-like_cys_pep_sf"/>
</dbReference>
<dbReference type="SUPFAM" id="SSF54001">
    <property type="entry name" value="Cysteine proteinases"/>
    <property type="match status" value="1"/>
</dbReference>
<keyword evidence="11" id="KW-1185">Reference proteome</keyword>
<evidence type="ECO:0000313" key="10">
    <source>
        <dbReference type="EMBL" id="CAH1995812.1"/>
    </source>
</evidence>
<proteinExistence type="inferred from homology"/>
<evidence type="ECO:0000259" key="8">
    <source>
        <dbReference type="SMART" id="SM00645"/>
    </source>
</evidence>
<name>A0A9P0PSA2_ACAOB</name>
<dbReference type="CDD" id="cd02248">
    <property type="entry name" value="Peptidase_C1A"/>
    <property type="match status" value="1"/>
</dbReference>
<sequence>MKVLVIFALALIAVQAASDEELWAQYKVDHGKTYRDIKEEQQRFAIFQSSLRTIEDHNAKYENGEESYFLKVTQFADMTPEEFQEYLALNAQSMPQVGDEVYEPEESLQAPASLDWRQKGAVLEVKNQGACGSCWAFSTTGCLEGQLIIKRNKKVSLSEQNLMDCSGSYGNDGCDGGLMTSAFQYVHDNGINSEADYPYKGRKGSCKFNRNKSVTKVGKIYAVKKNEDALKEVIASVGPVSIGIDASSLSFYGGGVFNPSSCSSIALNHGVLAVGYGSADGKDYWLVKNSWGPSWGENGFVRMIRNHNNKCGIVSMANFPDLA</sequence>
<dbReference type="PRINTS" id="PR00705">
    <property type="entry name" value="PAPAIN"/>
</dbReference>
<evidence type="ECO:0000256" key="2">
    <source>
        <dbReference type="ARBA" id="ARBA00022670"/>
    </source>
</evidence>
<dbReference type="InterPro" id="IPR039417">
    <property type="entry name" value="Peptidase_C1A_papain-like"/>
</dbReference>
<feature type="domain" description="Peptidase C1A papain C-terminal" evidence="8">
    <location>
        <begin position="110"/>
        <end position="321"/>
    </location>
</feature>